<proteinExistence type="predicted"/>
<reference evidence="2" key="1">
    <citation type="journal article" date="2021" name="Proc. Natl. Acad. Sci. U.S.A.">
        <title>A Catalog of Tens of Thousands of Viruses from Human Metagenomes Reveals Hidden Associations with Chronic Diseases.</title>
        <authorList>
            <person name="Tisza M.J."/>
            <person name="Buck C.B."/>
        </authorList>
    </citation>
    <scope>NUCLEOTIDE SEQUENCE</scope>
    <source>
        <strain evidence="2">CtRTx89</strain>
    </source>
</reference>
<name>A0A8S5QSY4_9CAUD</name>
<evidence type="ECO:0000256" key="1">
    <source>
        <dbReference type="SAM" id="MobiDB-lite"/>
    </source>
</evidence>
<dbReference type="EMBL" id="BK015720">
    <property type="protein sequence ID" value="DAE21907.1"/>
    <property type="molecule type" value="Genomic_DNA"/>
</dbReference>
<protein>
    <submittedName>
        <fullName evidence="2">Uncharacterized protein</fullName>
    </submittedName>
</protein>
<sequence length="258" mass="26862">MPQYLHPTKQTSEGSTQSSAISSSANAFMSVKGAGGFSQFQQGFKVGYTSVMHIGGTWLAYRAAKQEKALMKMNADLMNLQAQSYETAADDVMAGGERQAAAIGYEAGQAKSTTKTRQAAAGVRVGGSGSAAEVLTSIDIVKEMQVNQVMANAVAESWGYRRSAVDYKNQALAYRSAAKSISPWAAALTTFNNYAMDIMNGPMGGSQSGSGKSSYSGATLSDFKDVFGGSSGSGATSSGSSGAQGWSLKMPSNFSWSK</sequence>
<evidence type="ECO:0000313" key="2">
    <source>
        <dbReference type="EMBL" id="DAE21907.1"/>
    </source>
</evidence>
<organism evidence="2">
    <name type="scientific">Myoviridae sp. ctRTx89</name>
    <dbReference type="NCBI Taxonomy" id="2826652"/>
    <lineage>
        <taxon>Viruses</taxon>
        <taxon>Duplodnaviria</taxon>
        <taxon>Heunggongvirae</taxon>
        <taxon>Uroviricota</taxon>
        <taxon>Caudoviricetes</taxon>
    </lineage>
</organism>
<feature type="compositionally biased region" description="Low complexity" evidence="1">
    <location>
        <begin position="233"/>
        <end position="245"/>
    </location>
</feature>
<feature type="region of interest" description="Disordered" evidence="1">
    <location>
        <begin position="230"/>
        <end position="258"/>
    </location>
</feature>
<accession>A0A8S5QSY4</accession>